<dbReference type="EMBL" id="DXGF01000040">
    <property type="protein sequence ID" value="HIW83142.1"/>
    <property type="molecule type" value="Genomic_DNA"/>
</dbReference>
<gene>
    <name evidence="3" type="ORF">H9873_02305</name>
</gene>
<dbReference type="Proteomes" id="UP000824263">
    <property type="component" value="Unassembled WGS sequence"/>
</dbReference>
<dbReference type="InterPro" id="IPR003509">
    <property type="entry name" value="UPF0102_YraN-like"/>
</dbReference>
<reference evidence="3" key="2">
    <citation type="submission" date="2021-04" db="EMBL/GenBank/DDBJ databases">
        <authorList>
            <person name="Gilroy R."/>
        </authorList>
    </citation>
    <scope>NUCLEOTIDE SEQUENCE</scope>
    <source>
        <strain evidence="3">ChiSxjej1B13-11762</strain>
    </source>
</reference>
<name>A0A9D1UCW0_9FIRM</name>
<dbReference type="InterPro" id="IPR011335">
    <property type="entry name" value="Restrct_endonuc-II-like"/>
</dbReference>
<dbReference type="SUPFAM" id="SSF52980">
    <property type="entry name" value="Restriction endonuclease-like"/>
    <property type="match status" value="1"/>
</dbReference>
<dbReference type="CDD" id="cd20736">
    <property type="entry name" value="PoNe_Nuclease"/>
    <property type="match status" value="1"/>
</dbReference>
<dbReference type="Pfam" id="PF02021">
    <property type="entry name" value="UPF0102"/>
    <property type="match status" value="1"/>
</dbReference>
<reference evidence="3" key="1">
    <citation type="journal article" date="2021" name="PeerJ">
        <title>Extensive microbial diversity within the chicken gut microbiome revealed by metagenomics and culture.</title>
        <authorList>
            <person name="Gilroy R."/>
            <person name="Ravi A."/>
            <person name="Getino M."/>
            <person name="Pursley I."/>
            <person name="Horton D.L."/>
            <person name="Alikhan N.F."/>
            <person name="Baker D."/>
            <person name="Gharbi K."/>
            <person name="Hall N."/>
            <person name="Watson M."/>
            <person name="Adriaenssens E.M."/>
            <person name="Foster-Nyarko E."/>
            <person name="Jarju S."/>
            <person name="Secka A."/>
            <person name="Antonio M."/>
            <person name="Oren A."/>
            <person name="Chaudhuri R.R."/>
            <person name="La Ragione R."/>
            <person name="Hildebrand F."/>
            <person name="Pallen M.J."/>
        </authorList>
    </citation>
    <scope>NUCLEOTIDE SEQUENCE</scope>
    <source>
        <strain evidence="3">ChiSxjej1B13-11762</strain>
    </source>
</reference>
<dbReference type="PANTHER" id="PTHR34039">
    <property type="entry name" value="UPF0102 PROTEIN YRAN"/>
    <property type="match status" value="1"/>
</dbReference>
<evidence type="ECO:0000256" key="2">
    <source>
        <dbReference type="HAMAP-Rule" id="MF_00048"/>
    </source>
</evidence>
<protein>
    <recommendedName>
        <fullName evidence="2">UPF0102 protein H9873_02305</fullName>
    </recommendedName>
</protein>
<dbReference type="AlphaFoldDB" id="A0A9D1UCW0"/>
<comment type="caution">
    <text evidence="3">The sequence shown here is derived from an EMBL/GenBank/DDBJ whole genome shotgun (WGS) entry which is preliminary data.</text>
</comment>
<dbReference type="Gene3D" id="3.40.1350.10">
    <property type="match status" value="1"/>
</dbReference>
<dbReference type="GO" id="GO:0003676">
    <property type="term" value="F:nucleic acid binding"/>
    <property type="evidence" value="ECO:0007669"/>
    <property type="project" value="InterPro"/>
</dbReference>
<dbReference type="NCBIfam" id="NF009150">
    <property type="entry name" value="PRK12497.1-3"/>
    <property type="match status" value="1"/>
</dbReference>
<sequence>MRENKRAKGGLYEQKAAAYLKKQGYVILETNYRCRQGEIDLIAREGETLVFVEVKYRSRMGSGDPSEAVDGKKQSRISRCALYYLTKRGVVDVPCRFDVICVSGKDGKLTWYPNAFDYQE</sequence>
<comment type="similarity">
    <text evidence="1 2">Belongs to the UPF0102 family.</text>
</comment>
<evidence type="ECO:0000313" key="4">
    <source>
        <dbReference type="Proteomes" id="UP000824263"/>
    </source>
</evidence>
<dbReference type="InterPro" id="IPR011856">
    <property type="entry name" value="tRNA_endonuc-like_dom_sf"/>
</dbReference>
<evidence type="ECO:0000313" key="3">
    <source>
        <dbReference type="EMBL" id="HIW83142.1"/>
    </source>
</evidence>
<dbReference type="NCBIfam" id="TIGR00252">
    <property type="entry name" value="YraN family protein"/>
    <property type="match status" value="1"/>
</dbReference>
<dbReference type="HAMAP" id="MF_00048">
    <property type="entry name" value="UPF0102"/>
    <property type="match status" value="1"/>
</dbReference>
<proteinExistence type="inferred from homology"/>
<accession>A0A9D1UCW0</accession>
<evidence type="ECO:0000256" key="1">
    <source>
        <dbReference type="ARBA" id="ARBA00006738"/>
    </source>
</evidence>
<dbReference type="PANTHER" id="PTHR34039:SF1">
    <property type="entry name" value="UPF0102 PROTEIN YRAN"/>
    <property type="match status" value="1"/>
</dbReference>
<organism evidence="3 4">
    <name type="scientific">Candidatus Dorea gallistercoris</name>
    <dbReference type="NCBI Taxonomy" id="2838542"/>
    <lineage>
        <taxon>Bacteria</taxon>
        <taxon>Bacillati</taxon>
        <taxon>Bacillota</taxon>
        <taxon>Clostridia</taxon>
        <taxon>Lachnospirales</taxon>
        <taxon>Lachnospiraceae</taxon>
        <taxon>Dorea</taxon>
    </lineage>
</organism>